<dbReference type="GO" id="GO:0032259">
    <property type="term" value="P:methylation"/>
    <property type="evidence" value="ECO:0007669"/>
    <property type="project" value="UniProtKB-KW"/>
</dbReference>
<dbReference type="KEGG" id="sgrg:L0C25_10270"/>
<gene>
    <name evidence="2" type="ORF">L0C25_10270</name>
</gene>
<organism evidence="2 3">
    <name type="scientific">Solicola gregarius</name>
    <dbReference type="NCBI Taxonomy" id="2908642"/>
    <lineage>
        <taxon>Bacteria</taxon>
        <taxon>Bacillati</taxon>
        <taxon>Actinomycetota</taxon>
        <taxon>Actinomycetes</taxon>
        <taxon>Propionibacteriales</taxon>
        <taxon>Nocardioidaceae</taxon>
        <taxon>Solicola</taxon>
    </lineage>
</organism>
<keyword evidence="3" id="KW-1185">Reference proteome</keyword>
<dbReference type="RefSeq" id="WP_271636402.1">
    <property type="nucleotide sequence ID" value="NZ_CP094970.1"/>
</dbReference>
<proteinExistence type="predicted"/>
<dbReference type="InterPro" id="IPR029063">
    <property type="entry name" value="SAM-dependent_MTases_sf"/>
</dbReference>
<dbReference type="PANTHER" id="PTHR37886">
    <property type="entry name" value="S-ADENOSYL-L-METHIONINE-DEPENDENT METHYLTRANSFERASES SUPERFAMILY PROTEIN"/>
    <property type="match status" value="1"/>
</dbReference>
<dbReference type="PANTHER" id="PTHR37886:SF1">
    <property type="entry name" value="S-ADENOSYL-L-METHIONINE-DEPENDENT METHYLTRANSFERASES SUPERFAMILY PROTEIN"/>
    <property type="match status" value="1"/>
</dbReference>
<evidence type="ECO:0000313" key="2">
    <source>
        <dbReference type="EMBL" id="UYM07427.1"/>
    </source>
</evidence>
<evidence type="ECO:0000259" key="1">
    <source>
        <dbReference type="Pfam" id="PF08242"/>
    </source>
</evidence>
<feature type="domain" description="Methyltransferase type 12" evidence="1">
    <location>
        <begin position="63"/>
        <end position="164"/>
    </location>
</feature>
<evidence type="ECO:0000313" key="3">
    <source>
        <dbReference type="Proteomes" id="UP001164390"/>
    </source>
</evidence>
<keyword evidence="2" id="KW-0489">Methyltransferase</keyword>
<dbReference type="InterPro" id="IPR013217">
    <property type="entry name" value="Methyltransf_12"/>
</dbReference>
<dbReference type="SUPFAM" id="SSF53335">
    <property type="entry name" value="S-adenosyl-L-methionine-dependent methyltransferases"/>
    <property type="match status" value="1"/>
</dbReference>
<protein>
    <submittedName>
        <fullName evidence="2">Class I SAM-dependent methyltransferase</fullName>
    </submittedName>
</protein>
<dbReference type="Pfam" id="PF08242">
    <property type="entry name" value="Methyltransf_12"/>
    <property type="match status" value="1"/>
</dbReference>
<sequence>MTEIAQRNEAGKRRDPRYSRTFSTKEIAGEQHRTYVGGRWDEIGELQRDFLIAQGLQPADTLLDVGCGSLRGGVHFVDYLEAGNYYGIDINANVIAAGYDSELTDEQRDRLPVENLQATDRFDGDFGVQFDMAIAQSVFTHVSLNNIRLCMYRVSKVLKPGGRFYATFYERPPGFPVDGHNRSQFTERNAYWYYRRDLRWVSRFGRWEFRYIGKWGHPRGQRMIELTRVGD</sequence>
<dbReference type="AlphaFoldDB" id="A0AA46TM37"/>
<dbReference type="EMBL" id="CP094970">
    <property type="protein sequence ID" value="UYM07427.1"/>
    <property type="molecule type" value="Genomic_DNA"/>
</dbReference>
<reference evidence="2" key="1">
    <citation type="submission" date="2022-01" db="EMBL/GenBank/DDBJ databases">
        <title>Nocardioidaceae gen. sp. A5X3R13.</title>
        <authorList>
            <person name="Lopez Marin M.A."/>
            <person name="Uhlik O."/>
        </authorList>
    </citation>
    <scope>NUCLEOTIDE SEQUENCE</scope>
    <source>
        <strain evidence="2">A5X3R13</strain>
    </source>
</reference>
<dbReference type="CDD" id="cd02440">
    <property type="entry name" value="AdoMet_MTases"/>
    <property type="match status" value="1"/>
</dbReference>
<dbReference type="GO" id="GO:0008168">
    <property type="term" value="F:methyltransferase activity"/>
    <property type="evidence" value="ECO:0007669"/>
    <property type="project" value="UniProtKB-KW"/>
</dbReference>
<keyword evidence="2" id="KW-0808">Transferase</keyword>
<dbReference type="Gene3D" id="3.40.50.150">
    <property type="entry name" value="Vaccinia Virus protein VP39"/>
    <property type="match status" value="1"/>
</dbReference>
<dbReference type="Proteomes" id="UP001164390">
    <property type="component" value="Chromosome"/>
</dbReference>
<name>A0AA46TM37_9ACTN</name>
<accession>A0AA46TM37</accession>